<proteinExistence type="predicted"/>
<reference evidence="1 2" key="1">
    <citation type="submission" date="2013-07" db="EMBL/GenBank/DDBJ databases">
        <title>Comparative Genomic and Metabolomic Analysis of Twelve Strains of Pseudoalteromonas luteoviolacea.</title>
        <authorList>
            <person name="Vynne N.G."/>
            <person name="Mansson M."/>
            <person name="Gram L."/>
        </authorList>
    </citation>
    <scope>NUCLEOTIDE SEQUENCE [LARGE SCALE GENOMIC DNA]</scope>
    <source>
        <strain evidence="1 2">DSM 6061</strain>
    </source>
</reference>
<dbReference type="EMBL" id="AUYB01000147">
    <property type="protein sequence ID" value="KZN30745.1"/>
    <property type="molecule type" value="Genomic_DNA"/>
</dbReference>
<dbReference type="RefSeq" id="WP_063359197.1">
    <property type="nucleotide sequence ID" value="NZ_AQHB01000025.1"/>
</dbReference>
<gene>
    <name evidence="1" type="ORF">N475_04900</name>
</gene>
<dbReference type="SUPFAM" id="SSF53850">
    <property type="entry name" value="Periplasmic binding protein-like II"/>
    <property type="match status" value="1"/>
</dbReference>
<organism evidence="1 2">
    <name type="scientific">Pseudoalteromonas luteoviolacea DSM 6061</name>
    <dbReference type="NCBI Taxonomy" id="1365250"/>
    <lineage>
        <taxon>Bacteria</taxon>
        <taxon>Pseudomonadati</taxon>
        <taxon>Pseudomonadota</taxon>
        <taxon>Gammaproteobacteria</taxon>
        <taxon>Alteromonadales</taxon>
        <taxon>Pseudoalteromonadaceae</taxon>
        <taxon>Pseudoalteromonas</taxon>
    </lineage>
</organism>
<keyword evidence="2" id="KW-1185">Reference proteome</keyword>
<evidence type="ECO:0000313" key="2">
    <source>
        <dbReference type="Proteomes" id="UP000076643"/>
    </source>
</evidence>
<evidence type="ECO:0000313" key="1">
    <source>
        <dbReference type="EMBL" id="KZN30745.1"/>
    </source>
</evidence>
<comment type="caution">
    <text evidence="1">The sequence shown here is derived from an EMBL/GenBank/DDBJ whole genome shotgun (WGS) entry which is preliminary data.</text>
</comment>
<sequence>MQQLIIIGIFMLAPWYAWGEQIERVKLYTYHDKPPYIMELKDSSGLYFDIVRLLNEFHDDVQYQLVFRSKTRIREELEKGQLEGAVLGVNPVWFGDNDQIKYLWSDPLFYDTDEFVSSVKRPFDYLNPTSLHGKRYGGVQGYFYPKLHDAEKLEKLERIDASNEKALLELVLKQQIDFAVVSRPTFFYYARKHGWWTSLYLSHQAHQKYYRAILVPKKHKDKLGNLMKTTNSIGFKKHMKQLVSSYHISE</sequence>
<protein>
    <submittedName>
        <fullName evidence="1">Uncharacterized protein</fullName>
    </submittedName>
</protein>
<name>A0A166UJB3_9GAMM</name>
<accession>A0A166UJB3</accession>
<dbReference type="Proteomes" id="UP000076643">
    <property type="component" value="Unassembled WGS sequence"/>
</dbReference>
<dbReference type="AlphaFoldDB" id="A0A166UJB3"/>
<dbReference type="Gene3D" id="3.40.190.10">
    <property type="entry name" value="Periplasmic binding protein-like II"/>
    <property type="match status" value="2"/>
</dbReference>
<dbReference type="PATRIC" id="fig|1365250.3.peg.4821"/>